<keyword evidence="4" id="KW-1185">Reference proteome</keyword>
<dbReference type="GO" id="GO:0043023">
    <property type="term" value="F:ribosomal large subunit binding"/>
    <property type="evidence" value="ECO:0007669"/>
    <property type="project" value="TreeGrafter"/>
</dbReference>
<protein>
    <recommendedName>
        <fullName evidence="2">Ribosomal silencing factor RsfS</fullName>
    </recommendedName>
</protein>
<dbReference type="GO" id="GO:0005737">
    <property type="term" value="C:cytoplasm"/>
    <property type="evidence" value="ECO:0007669"/>
    <property type="project" value="UniProtKB-SubCell"/>
</dbReference>
<dbReference type="HOGENOM" id="CLU_092688_2_2_9"/>
<dbReference type="InterPro" id="IPR043519">
    <property type="entry name" value="NT_sf"/>
</dbReference>
<dbReference type="Gene3D" id="3.30.460.10">
    <property type="entry name" value="Beta Polymerase, domain 2"/>
    <property type="match status" value="1"/>
</dbReference>
<evidence type="ECO:0000313" key="3">
    <source>
        <dbReference type="EMBL" id="AGB41825.1"/>
    </source>
</evidence>
<dbReference type="STRING" id="748449.Halha_1914"/>
<dbReference type="KEGG" id="hhl:Halha_1914"/>
<comment type="subcellular location">
    <subcellularLocation>
        <location evidence="2">Cytoplasm</location>
    </subcellularLocation>
</comment>
<proteinExistence type="inferred from homology"/>
<dbReference type="RefSeq" id="WP_015327541.1">
    <property type="nucleotide sequence ID" value="NC_019978.1"/>
</dbReference>
<organism evidence="3 4">
    <name type="scientific">Halobacteroides halobius (strain ATCC 35273 / DSM 5150 / MD-1)</name>
    <dbReference type="NCBI Taxonomy" id="748449"/>
    <lineage>
        <taxon>Bacteria</taxon>
        <taxon>Bacillati</taxon>
        <taxon>Bacillota</taxon>
        <taxon>Clostridia</taxon>
        <taxon>Halanaerobiales</taxon>
        <taxon>Halobacteroidaceae</taxon>
        <taxon>Halobacteroides</taxon>
    </lineage>
</organism>
<evidence type="ECO:0000256" key="2">
    <source>
        <dbReference type="HAMAP-Rule" id="MF_01477"/>
    </source>
</evidence>
<name>L0KBB8_HALHC</name>
<reference evidence="4" key="1">
    <citation type="submission" date="2012-02" db="EMBL/GenBank/DDBJ databases">
        <title>The complete genome of Halobacteroides halobius DSM 5150.</title>
        <authorList>
            <person name="Lucas S."/>
            <person name="Copeland A."/>
            <person name="Lapidus A."/>
            <person name="Glavina del Rio T."/>
            <person name="Dalin E."/>
            <person name="Tice H."/>
            <person name="Bruce D."/>
            <person name="Goodwin L."/>
            <person name="Pitluck S."/>
            <person name="Peters L."/>
            <person name="Mikhailova N."/>
            <person name="Gu W."/>
            <person name="Kyrpides N."/>
            <person name="Mavromatis K."/>
            <person name="Ivanova N."/>
            <person name="Brettin T."/>
            <person name="Detter J.C."/>
            <person name="Han C."/>
            <person name="Larimer F."/>
            <person name="Land M."/>
            <person name="Hauser L."/>
            <person name="Markowitz V."/>
            <person name="Cheng J.-F."/>
            <person name="Hugenholtz P."/>
            <person name="Woyke T."/>
            <person name="Wu D."/>
            <person name="Tindall B."/>
            <person name="Pomrenke H."/>
            <person name="Brambilla E."/>
            <person name="Klenk H.-P."/>
            <person name="Eisen J.A."/>
        </authorList>
    </citation>
    <scope>NUCLEOTIDE SEQUENCE [LARGE SCALE GENOMIC DNA]</scope>
    <source>
        <strain evidence="4">ATCC 35273 / DSM 5150 / MD-1</strain>
    </source>
</reference>
<dbReference type="GO" id="GO:0042256">
    <property type="term" value="P:cytosolic ribosome assembly"/>
    <property type="evidence" value="ECO:0007669"/>
    <property type="project" value="UniProtKB-UniRule"/>
</dbReference>
<sequence length="118" mass="13479">MELGDVETNKLAKKIASAAAKKAEDLLVLDMREITTLADYFIICSGSSTPHVRAILNAIGDDLEEEVRPVRKEGTDNNRWIVLDYADVIVHIFHQEEREHYNLEKLWGDAKEVSWQDL</sequence>
<dbReference type="GO" id="GO:0090071">
    <property type="term" value="P:negative regulation of ribosome biogenesis"/>
    <property type="evidence" value="ECO:0007669"/>
    <property type="project" value="UniProtKB-UniRule"/>
</dbReference>
<gene>
    <name evidence="2" type="primary">rsfS</name>
    <name evidence="3" type="ordered locus">Halha_1914</name>
</gene>
<dbReference type="PANTHER" id="PTHR21043:SF0">
    <property type="entry name" value="MITOCHONDRIAL ASSEMBLY OF RIBOSOMAL LARGE SUBUNIT PROTEIN 1"/>
    <property type="match status" value="1"/>
</dbReference>
<dbReference type="eggNOG" id="COG0799">
    <property type="taxonomic scope" value="Bacteria"/>
</dbReference>
<comment type="subunit">
    <text evidence="2">Interacts with ribosomal protein uL14 (rplN).</text>
</comment>
<dbReference type="PANTHER" id="PTHR21043">
    <property type="entry name" value="IOJAP SUPERFAMILY ORTHOLOG"/>
    <property type="match status" value="1"/>
</dbReference>
<keyword evidence="2" id="KW-0678">Repressor</keyword>
<dbReference type="SUPFAM" id="SSF81301">
    <property type="entry name" value="Nucleotidyltransferase"/>
    <property type="match status" value="1"/>
</dbReference>
<evidence type="ECO:0000256" key="1">
    <source>
        <dbReference type="ARBA" id="ARBA00010574"/>
    </source>
</evidence>
<keyword evidence="2" id="KW-0810">Translation regulation</keyword>
<dbReference type="NCBIfam" id="TIGR00090">
    <property type="entry name" value="rsfS_iojap_ybeB"/>
    <property type="match status" value="1"/>
</dbReference>
<keyword evidence="2" id="KW-0963">Cytoplasm</keyword>
<dbReference type="OrthoDB" id="9793681at2"/>
<comment type="function">
    <text evidence="2">Functions as a ribosomal silencing factor. Interacts with ribosomal protein uL14 (rplN), blocking formation of intersubunit bridge B8. Prevents association of the 30S and 50S ribosomal subunits and the formation of functional ribosomes, thus repressing translation.</text>
</comment>
<dbReference type="GO" id="GO:0017148">
    <property type="term" value="P:negative regulation of translation"/>
    <property type="evidence" value="ECO:0007669"/>
    <property type="project" value="UniProtKB-UniRule"/>
</dbReference>
<dbReference type="EMBL" id="CP003359">
    <property type="protein sequence ID" value="AGB41825.1"/>
    <property type="molecule type" value="Genomic_DNA"/>
</dbReference>
<accession>L0KBB8</accession>
<dbReference type="Pfam" id="PF02410">
    <property type="entry name" value="RsfS"/>
    <property type="match status" value="1"/>
</dbReference>
<dbReference type="HAMAP" id="MF_01477">
    <property type="entry name" value="Iojap_RsfS"/>
    <property type="match status" value="1"/>
</dbReference>
<dbReference type="AlphaFoldDB" id="L0KBB8"/>
<dbReference type="Proteomes" id="UP000010880">
    <property type="component" value="Chromosome"/>
</dbReference>
<dbReference type="InterPro" id="IPR004394">
    <property type="entry name" value="Iojap/RsfS/C7orf30"/>
</dbReference>
<dbReference type="PATRIC" id="fig|748449.3.peg.1844"/>
<evidence type="ECO:0000313" key="4">
    <source>
        <dbReference type="Proteomes" id="UP000010880"/>
    </source>
</evidence>
<comment type="similarity">
    <text evidence="1 2">Belongs to the Iojap/RsfS family.</text>
</comment>